<dbReference type="Proteomes" id="UP000592180">
    <property type="component" value="Unassembled WGS sequence"/>
</dbReference>
<dbReference type="PANTHER" id="PTHR42754">
    <property type="entry name" value="ENDOGLUCANASE"/>
    <property type="match status" value="1"/>
</dbReference>
<evidence type="ECO:0000256" key="2">
    <source>
        <dbReference type="SAM" id="SignalP"/>
    </source>
</evidence>
<feature type="signal peptide" evidence="2">
    <location>
        <begin position="1"/>
        <end position="19"/>
    </location>
</feature>
<dbReference type="SUPFAM" id="SSF50969">
    <property type="entry name" value="YVTN repeat-like/Quinoprotein amine dehydrogenase"/>
    <property type="match status" value="1"/>
</dbReference>
<evidence type="ECO:0000313" key="4">
    <source>
        <dbReference type="EMBL" id="MBB4807624.1"/>
    </source>
</evidence>
<accession>A0A840KIW4</accession>
<dbReference type="Pfam" id="PF18962">
    <property type="entry name" value="Por_Secre_tail"/>
    <property type="match status" value="1"/>
</dbReference>
<name>A0A840KIW4_9FLAO</name>
<keyword evidence="5" id="KW-1185">Reference proteome</keyword>
<feature type="domain" description="Secretion system C-terminal sorting" evidence="3">
    <location>
        <begin position="422"/>
        <end position="491"/>
    </location>
</feature>
<evidence type="ECO:0000256" key="1">
    <source>
        <dbReference type="ARBA" id="ARBA00022729"/>
    </source>
</evidence>
<protein>
    <recommendedName>
        <fullName evidence="3">Secretion system C-terminal sorting domain-containing protein</fullName>
    </recommendedName>
</protein>
<dbReference type="AlphaFoldDB" id="A0A840KIW4"/>
<evidence type="ECO:0000259" key="3">
    <source>
        <dbReference type="Pfam" id="PF18962"/>
    </source>
</evidence>
<sequence>MKKIFYFLLFILNSHLLFAQAPNIQWQVTLGGSEFDYAQDIQKTTDGGYIMVGFSNSTDNDITGNHGGEDCWVVKLNSSGAVQWQKSFGGSSDDRGLSIKQTSDGGYIISGSTFSIDGDVTENQGASDYWILKLDSLGNMQWQKTYGNSLEDYARDIWQTADGGYIVAGDSASDIWILKLNSLGNLQWQKTLGGSGQESLKGIQETADNGFIISCWSNSNNGDVTGNHGGDDFWIVKLTSSGNIQWQKSLGGSGTDYAMDLNQTADGGYIIAGSSNSINGDVTQNYGDSDYWIVKTDSSGNIQWQKSYGGSNEDIAMSIRQTSDGGYIVAGYSNEYPWSNLHGTNYWIIKLNSSGTLQWENTLGGAARDEPVGIHETSDGGFIIGGYTASSGNGKVDYWAVKLAYPTTLGISEVKNNLISFYPNPARDFVYLNSLPGETTISLTDISGKKLFSQKYNETKVSVPVNQLINGTYVLQAEHKGKIILSEKLIIKK</sequence>
<dbReference type="RefSeq" id="WP_184190698.1">
    <property type="nucleotide sequence ID" value="NZ_JACHLE010000004.1"/>
</dbReference>
<proteinExistence type="predicted"/>
<dbReference type="InterPro" id="IPR026444">
    <property type="entry name" value="Secre_tail"/>
</dbReference>
<dbReference type="EMBL" id="JACHLE010000004">
    <property type="protein sequence ID" value="MBB4807624.1"/>
    <property type="molecule type" value="Genomic_DNA"/>
</dbReference>
<reference evidence="4 5" key="1">
    <citation type="submission" date="2020-08" db="EMBL/GenBank/DDBJ databases">
        <title>Functional genomics of gut bacteria from endangered species of beetles.</title>
        <authorList>
            <person name="Carlos-Shanley C."/>
        </authorList>
    </citation>
    <scope>NUCLEOTIDE SEQUENCE [LARGE SCALE GENOMIC DNA]</scope>
    <source>
        <strain evidence="4 5">S00151</strain>
    </source>
</reference>
<feature type="chain" id="PRO_5033050336" description="Secretion system C-terminal sorting domain-containing protein" evidence="2">
    <location>
        <begin position="20"/>
        <end position="493"/>
    </location>
</feature>
<organism evidence="4 5">
    <name type="scientific">Chryseobacterium defluvii</name>
    <dbReference type="NCBI Taxonomy" id="160396"/>
    <lineage>
        <taxon>Bacteria</taxon>
        <taxon>Pseudomonadati</taxon>
        <taxon>Bacteroidota</taxon>
        <taxon>Flavobacteriia</taxon>
        <taxon>Flavobacteriales</taxon>
        <taxon>Weeksellaceae</taxon>
        <taxon>Chryseobacterium group</taxon>
        <taxon>Chryseobacterium</taxon>
    </lineage>
</organism>
<gene>
    <name evidence="4" type="ORF">HNP38_002930</name>
</gene>
<evidence type="ECO:0000313" key="5">
    <source>
        <dbReference type="Proteomes" id="UP000592180"/>
    </source>
</evidence>
<dbReference type="PANTHER" id="PTHR42754:SF1">
    <property type="entry name" value="LIPOPROTEIN"/>
    <property type="match status" value="1"/>
</dbReference>
<keyword evidence="1 2" id="KW-0732">Signal</keyword>
<dbReference type="InterPro" id="IPR011044">
    <property type="entry name" value="Quino_amine_DH_bsu"/>
</dbReference>
<dbReference type="NCBIfam" id="TIGR04183">
    <property type="entry name" value="Por_Secre_tail"/>
    <property type="match status" value="1"/>
</dbReference>
<comment type="caution">
    <text evidence="4">The sequence shown here is derived from an EMBL/GenBank/DDBJ whole genome shotgun (WGS) entry which is preliminary data.</text>
</comment>